<reference evidence="2 3" key="1">
    <citation type="submission" date="2012-04" db="EMBL/GenBank/DDBJ databases">
        <authorList>
            <person name="Genoscope - CEA"/>
        </authorList>
    </citation>
    <scope>NUCLEOTIDE SEQUENCE [LARGE SCALE GENOMIC DNA]</scope>
    <source>
        <strain evidence="2 3">9809</strain>
    </source>
</reference>
<feature type="domain" description="ATP-dependent RecD2 DNA helicase OB-fold" evidence="1">
    <location>
        <begin position="2"/>
        <end position="40"/>
    </location>
</feature>
<comment type="caution">
    <text evidence="2">The sequence shown here is derived from an EMBL/GenBank/DDBJ whole genome shotgun (WGS) entry which is preliminary data.</text>
</comment>
<dbReference type="EMBL" id="CAIO01000417">
    <property type="protein sequence ID" value="CCI27962.1"/>
    <property type="molecule type" value="Genomic_DNA"/>
</dbReference>
<dbReference type="HOGENOM" id="CLU_3272804_0_0_3"/>
<dbReference type="InterPro" id="IPR013838">
    <property type="entry name" value="Beta-tubulin_BS"/>
</dbReference>
<evidence type="ECO:0000259" key="1">
    <source>
        <dbReference type="Pfam" id="PF23139"/>
    </source>
</evidence>
<evidence type="ECO:0000313" key="2">
    <source>
        <dbReference type="EMBL" id="CCI27962.1"/>
    </source>
</evidence>
<dbReference type="AlphaFoldDB" id="I4I0Y8"/>
<accession>I4I0Y8</accession>
<dbReference type="PROSITE" id="PS00228">
    <property type="entry name" value="TUBULIN_B_AUTOREG"/>
    <property type="match status" value="1"/>
</dbReference>
<evidence type="ECO:0000313" key="3">
    <source>
        <dbReference type="Proteomes" id="UP000004775"/>
    </source>
</evidence>
<name>I4I0Y8_MICAE</name>
<protein>
    <recommendedName>
        <fullName evidence="1">ATP-dependent RecD2 DNA helicase OB-fold domain-containing protein</fullName>
    </recommendedName>
</protein>
<dbReference type="Proteomes" id="UP000004775">
    <property type="component" value="Unassembled WGS sequence"/>
</dbReference>
<sequence>MRELVTVVGNLANIQAGQTLQLKGVWKNHPQYGQQFEVERT</sequence>
<dbReference type="InterPro" id="IPR055446">
    <property type="entry name" value="RecD2_N_OB"/>
</dbReference>
<organism evidence="2 3">
    <name type="scientific">Microcystis aeruginosa PCC 9809</name>
    <dbReference type="NCBI Taxonomy" id="1160285"/>
    <lineage>
        <taxon>Bacteria</taxon>
        <taxon>Bacillati</taxon>
        <taxon>Cyanobacteriota</taxon>
        <taxon>Cyanophyceae</taxon>
        <taxon>Oscillatoriophycideae</taxon>
        <taxon>Chroococcales</taxon>
        <taxon>Microcystaceae</taxon>
        <taxon>Microcystis</taxon>
    </lineage>
</organism>
<gene>
    <name evidence="2" type="ORF">MICAH_4740001</name>
</gene>
<dbReference type="Pfam" id="PF23139">
    <property type="entry name" value="OB_YrrC"/>
    <property type="match status" value="1"/>
</dbReference>
<proteinExistence type="predicted"/>